<dbReference type="InterPro" id="IPR000835">
    <property type="entry name" value="HTH_MarR-typ"/>
</dbReference>
<dbReference type="Gene3D" id="3.40.630.30">
    <property type="match status" value="1"/>
</dbReference>
<dbReference type="EMBL" id="FWXY01000034">
    <property type="protein sequence ID" value="SMD10195.1"/>
    <property type="molecule type" value="Genomic_DNA"/>
</dbReference>
<accession>A0A1W2EKP8</accession>
<dbReference type="GO" id="GO:0006950">
    <property type="term" value="P:response to stress"/>
    <property type="evidence" value="ECO:0007669"/>
    <property type="project" value="TreeGrafter"/>
</dbReference>
<dbReference type="InterPro" id="IPR039422">
    <property type="entry name" value="MarR/SlyA-like"/>
</dbReference>
<dbReference type="GO" id="GO:0003700">
    <property type="term" value="F:DNA-binding transcription factor activity"/>
    <property type="evidence" value="ECO:0007669"/>
    <property type="project" value="InterPro"/>
</dbReference>
<evidence type="ECO:0000313" key="2">
    <source>
        <dbReference type="EMBL" id="SMD10195.1"/>
    </source>
</evidence>
<evidence type="ECO:0000259" key="1">
    <source>
        <dbReference type="PROSITE" id="PS50995"/>
    </source>
</evidence>
<name>A0A1W2EKP8_9BACT</name>
<dbReference type="PANTHER" id="PTHR33164:SF43">
    <property type="entry name" value="HTH-TYPE TRANSCRIPTIONAL REPRESSOR YETL"/>
    <property type="match status" value="1"/>
</dbReference>
<dbReference type="InterPro" id="IPR036390">
    <property type="entry name" value="WH_DNA-bd_sf"/>
</dbReference>
<protein>
    <submittedName>
        <fullName evidence="2">Transcriptional regulator, MarR family with acetyltransferase activity</fullName>
    </submittedName>
</protein>
<dbReference type="SUPFAM" id="SSF55729">
    <property type="entry name" value="Acyl-CoA N-acyltransferases (Nat)"/>
    <property type="match status" value="1"/>
</dbReference>
<gene>
    <name evidence="2" type="ORF">SAMN02746065_1349</name>
</gene>
<evidence type="ECO:0000313" key="3">
    <source>
        <dbReference type="Proteomes" id="UP000192418"/>
    </source>
</evidence>
<dbReference type="SMART" id="SM00347">
    <property type="entry name" value="HTH_MARR"/>
    <property type="match status" value="1"/>
</dbReference>
<dbReference type="AlphaFoldDB" id="A0A1W2EKP8"/>
<dbReference type="InterPro" id="IPR036388">
    <property type="entry name" value="WH-like_DNA-bd_sf"/>
</dbReference>
<sequence>MSLYKKTGTLLFGTRLKRLSDKFFNDLSIIYADQGIRFEASWFPVFYLLSRHKEVTISKVAGELEITHPGASQIVTALKKKGFVNIQQNKEDKRVKKVILTNAGKEKLSEIKPVWRALLETMHELPRSEGASSKALELLEELEDEMDRVDLVDLVEKKLQFNRFLEKIEIVPYAEAYHEGLMALALNWIAENPDTIQGNMDWINQTHKLVYESQTHVILLAVLGDRTIAACAAAIDAPTQTARLTLIFEKEQISDQIIQILLDKTSLELEKKGITEITASVETASSNILKLYQKNNFKLKEIEEGATVSFAQLYKIMG</sequence>
<organism evidence="2 3">
    <name type="scientific">Desulfocicer vacuolatum DSM 3385</name>
    <dbReference type="NCBI Taxonomy" id="1121400"/>
    <lineage>
        <taxon>Bacteria</taxon>
        <taxon>Pseudomonadati</taxon>
        <taxon>Thermodesulfobacteriota</taxon>
        <taxon>Desulfobacteria</taxon>
        <taxon>Desulfobacterales</taxon>
        <taxon>Desulfobacteraceae</taxon>
        <taxon>Desulfocicer</taxon>
    </lineage>
</organism>
<dbReference type="SUPFAM" id="SSF46785">
    <property type="entry name" value="Winged helix' DNA-binding domain"/>
    <property type="match status" value="1"/>
</dbReference>
<dbReference type="Proteomes" id="UP000192418">
    <property type="component" value="Unassembled WGS sequence"/>
</dbReference>
<dbReference type="PANTHER" id="PTHR33164">
    <property type="entry name" value="TRANSCRIPTIONAL REGULATOR, MARR FAMILY"/>
    <property type="match status" value="1"/>
</dbReference>
<dbReference type="GO" id="GO:0016740">
    <property type="term" value="F:transferase activity"/>
    <property type="evidence" value="ECO:0007669"/>
    <property type="project" value="UniProtKB-KW"/>
</dbReference>
<keyword evidence="3" id="KW-1185">Reference proteome</keyword>
<dbReference type="STRING" id="1121400.SAMN02746065_1349"/>
<reference evidence="2 3" key="1">
    <citation type="submission" date="2017-04" db="EMBL/GenBank/DDBJ databases">
        <authorList>
            <person name="Afonso C.L."/>
            <person name="Miller P.J."/>
            <person name="Scott M.A."/>
            <person name="Spackman E."/>
            <person name="Goraichik I."/>
            <person name="Dimitrov K.M."/>
            <person name="Suarez D.L."/>
            <person name="Swayne D.E."/>
        </authorList>
    </citation>
    <scope>NUCLEOTIDE SEQUENCE [LARGE SCALE GENOMIC DNA]</scope>
    <source>
        <strain evidence="2 3">DSM 3385</strain>
    </source>
</reference>
<dbReference type="Pfam" id="PF12802">
    <property type="entry name" value="MarR_2"/>
    <property type="match status" value="1"/>
</dbReference>
<feature type="domain" description="HTH marR-type" evidence="1">
    <location>
        <begin position="1"/>
        <end position="160"/>
    </location>
</feature>
<dbReference type="InterPro" id="IPR016181">
    <property type="entry name" value="Acyl_CoA_acyltransferase"/>
</dbReference>
<proteinExistence type="predicted"/>
<keyword evidence="2" id="KW-0808">Transferase</keyword>
<dbReference type="PROSITE" id="PS50995">
    <property type="entry name" value="HTH_MARR_2"/>
    <property type="match status" value="1"/>
</dbReference>
<dbReference type="Gene3D" id="1.10.10.10">
    <property type="entry name" value="Winged helix-like DNA-binding domain superfamily/Winged helix DNA-binding domain"/>
    <property type="match status" value="1"/>
</dbReference>